<dbReference type="InterPro" id="IPR042101">
    <property type="entry name" value="SRP54_N_sf"/>
</dbReference>
<dbReference type="Gene3D" id="3.40.50.300">
    <property type="entry name" value="P-loop containing nucleotide triphosphate hydrolases"/>
    <property type="match status" value="1"/>
</dbReference>
<dbReference type="GO" id="GO:0005886">
    <property type="term" value="C:plasma membrane"/>
    <property type="evidence" value="ECO:0007669"/>
    <property type="project" value="UniProtKB-SubCell"/>
</dbReference>
<evidence type="ECO:0000313" key="14">
    <source>
        <dbReference type="EMBL" id="MDZ5761580.1"/>
    </source>
</evidence>
<evidence type="ECO:0000256" key="2">
    <source>
        <dbReference type="ARBA" id="ARBA00008531"/>
    </source>
</evidence>
<keyword evidence="8" id="KW-0472">Membrane</keyword>
<sequence length="300" mass="32961">MSWLNKIRDGLKKTSEGIGNFFKRKTKLDIQSLDELEEIMIQSDISPKIVADIIDQISKKGFLDSSVYDAQKFIANYIAKILIPVTKPLPIVPQNDTKVIMLCGVNGGGKTTTASKIANKIINQNNKVVLAACDTFRAAAVDQLKELGDNLGVLVFKGQENQDPASVAYQAFISAKKEKIDFLIIDTAGRIHNNDNLMKELEKFVKVVKKIDNNAPHEIILVLDGTNGQNAIIQAEQFNKFTNLTGFIITKLDGSSKGGFVVTIAEKFNKPIYAIGVGEKLDDLDTFLPEDFANSLVGVE</sequence>
<dbReference type="InterPro" id="IPR003593">
    <property type="entry name" value="AAA+_ATPase"/>
</dbReference>
<comment type="caution">
    <text evidence="14">The sequence shown here is derived from an EMBL/GenBank/DDBJ whole genome shotgun (WGS) entry which is preliminary data.</text>
</comment>
<reference evidence="14" key="1">
    <citation type="submission" date="2023-02" db="EMBL/GenBank/DDBJ databases">
        <title>Host association and intracellularity evolved multiple times independently in the Rickettsiales.</title>
        <authorList>
            <person name="Castelli M."/>
            <person name="Nardi T."/>
            <person name="Gammuto L."/>
            <person name="Bellinzona G."/>
            <person name="Sabaneyeva E."/>
            <person name="Potekhin A."/>
            <person name="Serra V."/>
            <person name="Petroni G."/>
            <person name="Sassera D."/>
        </authorList>
    </citation>
    <scope>NUCLEOTIDE SEQUENCE</scope>
    <source>
        <strain evidence="14">USBL-36I1</strain>
    </source>
</reference>
<name>A0AAE5AHH5_9RICK</name>
<dbReference type="RefSeq" id="WP_322499002.1">
    <property type="nucleotide sequence ID" value="NZ_JARGYU010000003.1"/>
</dbReference>
<evidence type="ECO:0000259" key="12">
    <source>
        <dbReference type="SMART" id="SM00962"/>
    </source>
</evidence>
<protein>
    <submittedName>
        <fullName evidence="14">Signal recognition particle receptor FtsY</fullName>
    </submittedName>
</protein>
<dbReference type="InterPro" id="IPR004390">
    <property type="entry name" value="SR_rcpt_FtsY"/>
</dbReference>
<keyword evidence="9 14" id="KW-0675">Receptor</keyword>
<evidence type="ECO:0000256" key="1">
    <source>
        <dbReference type="ARBA" id="ARBA00004515"/>
    </source>
</evidence>
<comment type="catalytic activity">
    <reaction evidence="10">
        <text>GTP + H2O = GDP + phosphate + H(+)</text>
        <dbReference type="Rhea" id="RHEA:19669"/>
        <dbReference type="ChEBI" id="CHEBI:15377"/>
        <dbReference type="ChEBI" id="CHEBI:15378"/>
        <dbReference type="ChEBI" id="CHEBI:37565"/>
        <dbReference type="ChEBI" id="CHEBI:43474"/>
        <dbReference type="ChEBI" id="CHEBI:58189"/>
        <dbReference type="EC" id="3.6.5.4"/>
    </reaction>
</comment>
<accession>A0AAE5AHH5</accession>
<keyword evidence="7" id="KW-0342">GTP-binding</keyword>
<keyword evidence="4" id="KW-0963">Cytoplasm</keyword>
<proteinExistence type="inferred from homology"/>
<dbReference type="SMART" id="SM00962">
    <property type="entry name" value="SRP54"/>
    <property type="match status" value="1"/>
</dbReference>
<feature type="domain" description="Signal recognition particle SRP54 helical bundle" evidence="13">
    <location>
        <begin position="7"/>
        <end position="82"/>
    </location>
</feature>
<evidence type="ECO:0000313" key="15">
    <source>
        <dbReference type="Proteomes" id="UP001289135"/>
    </source>
</evidence>
<dbReference type="EMBL" id="JARGYU010000003">
    <property type="protein sequence ID" value="MDZ5761580.1"/>
    <property type="molecule type" value="Genomic_DNA"/>
</dbReference>
<dbReference type="PANTHER" id="PTHR43134">
    <property type="entry name" value="SIGNAL RECOGNITION PARTICLE RECEPTOR SUBUNIT ALPHA"/>
    <property type="match status" value="1"/>
</dbReference>
<keyword evidence="6" id="KW-0378">Hydrolase</keyword>
<dbReference type="GO" id="GO:0005737">
    <property type="term" value="C:cytoplasm"/>
    <property type="evidence" value="ECO:0007669"/>
    <property type="project" value="UniProtKB-ARBA"/>
</dbReference>
<dbReference type="InterPro" id="IPR000897">
    <property type="entry name" value="SRP54_GTPase_dom"/>
</dbReference>
<dbReference type="FunFam" id="3.40.50.300:FF:000053">
    <property type="entry name" value="Signal recognition particle receptor FtsY"/>
    <property type="match status" value="1"/>
</dbReference>
<feature type="domain" description="AAA+ ATPase" evidence="11">
    <location>
        <begin position="96"/>
        <end position="251"/>
    </location>
</feature>
<evidence type="ECO:0000256" key="6">
    <source>
        <dbReference type="ARBA" id="ARBA00022801"/>
    </source>
</evidence>
<evidence type="ECO:0000259" key="13">
    <source>
        <dbReference type="SMART" id="SM00963"/>
    </source>
</evidence>
<feature type="domain" description="SRP54-type proteins GTP-binding" evidence="12">
    <location>
        <begin position="97"/>
        <end position="298"/>
    </location>
</feature>
<keyword evidence="3" id="KW-1003">Cell membrane</keyword>
<dbReference type="GO" id="GO:0003924">
    <property type="term" value="F:GTPase activity"/>
    <property type="evidence" value="ECO:0007669"/>
    <property type="project" value="TreeGrafter"/>
</dbReference>
<evidence type="ECO:0000256" key="10">
    <source>
        <dbReference type="ARBA" id="ARBA00048027"/>
    </source>
</evidence>
<dbReference type="Pfam" id="PF02881">
    <property type="entry name" value="SRP54_N"/>
    <property type="match status" value="1"/>
</dbReference>
<dbReference type="SUPFAM" id="SSF52540">
    <property type="entry name" value="P-loop containing nucleoside triphosphate hydrolases"/>
    <property type="match status" value="1"/>
</dbReference>
<dbReference type="SMART" id="SM00382">
    <property type="entry name" value="AAA"/>
    <property type="match status" value="1"/>
</dbReference>
<evidence type="ECO:0000259" key="11">
    <source>
        <dbReference type="SMART" id="SM00382"/>
    </source>
</evidence>
<dbReference type="GO" id="GO:0005047">
    <property type="term" value="F:signal recognition particle binding"/>
    <property type="evidence" value="ECO:0007669"/>
    <property type="project" value="TreeGrafter"/>
</dbReference>
<comment type="subcellular location">
    <subcellularLocation>
        <location evidence="1">Cell inner membrane</location>
        <topology evidence="1">Peripheral membrane protein</topology>
        <orientation evidence="1">Cytoplasmic side</orientation>
    </subcellularLocation>
</comment>
<evidence type="ECO:0000256" key="9">
    <source>
        <dbReference type="ARBA" id="ARBA00023170"/>
    </source>
</evidence>
<dbReference type="GO" id="GO:0006614">
    <property type="term" value="P:SRP-dependent cotranslational protein targeting to membrane"/>
    <property type="evidence" value="ECO:0007669"/>
    <property type="project" value="InterPro"/>
</dbReference>
<dbReference type="Gene3D" id="1.20.120.140">
    <property type="entry name" value="Signal recognition particle SRP54, nucleotide-binding domain"/>
    <property type="match status" value="1"/>
</dbReference>
<evidence type="ECO:0000256" key="5">
    <source>
        <dbReference type="ARBA" id="ARBA00022741"/>
    </source>
</evidence>
<dbReference type="PANTHER" id="PTHR43134:SF1">
    <property type="entry name" value="SIGNAL RECOGNITION PARTICLE RECEPTOR SUBUNIT ALPHA"/>
    <property type="match status" value="1"/>
</dbReference>
<keyword evidence="5" id="KW-0547">Nucleotide-binding</keyword>
<dbReference type="GO" id="GO:0005525">
    <property type="term" value="F:GTP binding"/>
    <property type="evidence" value="ECO:0007669"/>
    <property type="project" value="UniProtKB-KW"/>
</dbReference>
<dbReference type="InterPro" id="IPR036225">
    <property type="entry name" value="SRP/SRP_N"/>
</dbReference>
<dbReference type="SUPFAM" id="SSF47364">
    <property type="entry name" value="Domain of the SRP/SRP receptor G-proteins"/>
    <property type="match status" value="1"/>
</dbReference>
<organism evidence="14 15">
    <name type="scientific">Lyticum sinuosum</name>
    <dbReference type="NCBI Taxonomy" id="1332059"/>
    <lineage>
        <taxon>Bacteria</taxon>
        <taxon>Pseudomonadati</taxon>
        <taxon>Pseudomonadota</taxon>
        <taxon>Alphaproteobacteria</taxon>
        <taxon>Rickettsiales</taxon>
        <taxon>Lyticum</taxon>
    </lineage>
</organism>
<dbReference type="Pfam" id="PF00448">
    <property type="entry name" value="SRP54"/>
    <property type="match status" value="1"/>
</dbReference>
<gene>
    <name evidence="14" type="ORF">Lyticum_00766</name>
</gene>
<evidence type="ECO:0000256" key="4">
    <source>
        <dbReference type="ARBA" id="ARBA00022490"/>
    </source>
</evidence>
<dbReference type="NCBIfam" id="TIGR00064">
    <property type="entry name" value="ftsY"/>
    <property type="match status" value="1"/>
</dbReference>
<dbReference type="Proteomes" id="UP001289135">
    <property type="component" value="Unassembled WGS sequence"/>
</dbReference>
<dbReference type="InterPro" id="IPR027417">
    <property type="entry name" value="P-loop_NTPase"/>
</dbReference>
<dbReference type="AlphaFoldDB" id="A0AAE5AHH5"/>
<dbReference type="InterPro" id="IPR013822">
    <property type="entry name" value="Signal_recog_particl_SRP54_hlx"/>
</dbReference>
<evidence type="ECO:0000256" key="8">
    <source>
        <dbReference type="ARBA" id="ARBA00023136"/>
    </source>
</evidence>
<evidence type="ECO:0000256" key="3">
    <source>
        <dbReference type="ARBA" id="ARBA00022475"/>
    </source>
</evidence>
<evidence type="ECO:0000256" key="7">
    <source>
        <dbReference type="ARBA" id="ARBA00023134"/>
    </source>
</evidence>
<comment type="similarity">
    <text evidence="2">Belongs to the GTP-binding SRP family.</text>
</comment>
<dbReference type="SMART" id="SM00963">
    <property type="entry name" value="SRP54_N"/>
    <property type="match status" value="1"/>
</dbReference>
<keyword evidence="15" id="KW-1185">Reference proteome</keyword>